<comment type="caution">
    <text evidence="3">The sequence shown here is derived from an EMBL/GenBank/DDBJ whole genome shotgun (WGS) entry which is preliminary data.</text>
</comment>
<evidence type="ECO:0000313" key="4">
    <source>
        <dbReference type="Proteomes" id="UP001152888"/>
    </source>
</evidence>
<protein>
    <recommendedName>
        <fullName evidence="2">Mos1 transposase HTH domain-containing protein</fullName>
    </recommendedName>
</protein>
<dbReference type="GO" id="GO:0000729">
    <property type="term" value="P:DNA double-strand break processing"/>
    <property type="evidence" value="ECO:0007669"/>
    <property type="project" value="TreeGrafter"/>
</dbReference>
<dbReference type="GO" id="GO:0046975">
    <property type="term" value="F:histone H3K36 methyltransferase activity"/>
    <property type="evidence" value="ECO:0007669"/>
    <property type="project" value="TreeGrafter"/>
</dbReference>
<dbReference type="GO" id="GO:0035861">
    <property type="term" value="C:site of double-strand break"/>
    <property type="evidence" value="ECO:0007669"/>
    <property type="project" value="TreeGrafter"/>
</dbReference>
<feature type="domain" description="Mos1 transposase HTH" evidence="2">
    <location>
        <begin position="7"/>
        <end position="39"/>
    </location>
</feature>
<dbReference type="GO" id="GO:0044547">
    <property type="term" value="F:DNA topoisomerase binding"/>
    <property type="evidence" value="ECO:0007669"/>
    <property type="project" value="TreeGrafter"/>
</dbReference>
<organism evidence="3 4">
    <name type="scientific">Acanthoscelides obtectus</name>
    <name type="common">Bean weevil</name>
    <name type="synonym">Bruchus obtectus</name>
    <dbReference type="NCBI Taxonomy" id="200917"/>
    <lineage>
        <taxon>Eukaryota</taxon>
        <taxon>Metazoa</taxon>
        <taxon>Ecdysozoa</taxon>
        <taxon>Arthropoda</taxon>
        <taxon>Hexapoda</taxon>
        <taxon>Insecta</taxon>
        <taxon>Pterygota</taxon>
        <taxon>Neoptera</taxon>
        <taxon>Endopterygota</taxon>
        <taxon>Coleoptera</taxon>
        <taxon>Polyphaga</taxon>
        <taxon>Cucujiformia</taxon>
        <taxon>Chrysomeloidea</taxon>
        <taxon>Chrysomelidae</taxon>
        <taxon>Bruchinae</taxon>
        <taxon>Bruchini</taxon>
        <taxon>Acanthoscelides</taxon>
    </lineage>
</organism>
<dbReference type="GO" id="GO:0031297">
    <property type="term" value="P:replication fork processing"/>
    <property type="evidence" value="ECO:0007669"/>
    <property type="project" value="TreeGrafter"/>
</dbReference>
<dbReference type="EMBL" id="CAKOFQ010006822">
    <property type="protein sequence ID" value="CAH1974317.1"/>
    <property type="molecule type" value="Genomic_DNA"/>
</dbReference>
<dbReference type="InterPro" id="IPR041426">
    <property type="entry name" value="Mos1_HTH"/>
</dbReference>
<evidence type="ECO:0000256" key="1">
    <source>
        <dbReference type="SAM" id="MobiDB-lite"/>
    </source>
</evidence>
<dbReference type="GO" id="GO:0000793">
    <property type="term" value="C:condensed chromosome"/>
    <property type="evidence" value="ECO:0007669"/>
    <property type="project" value="TreeGrafter"/>
</dbReference>
<dbReference type="PANTHER" id="PTHR46060:SF2">
    <property type="entry name" value="HISTONE-LYSINE N-METHYLTRANSFERASE SETMAR"/>
    <property type="match status" value="1"/>
</dbReference>
<feature type="compositionally biased region" description="Basic and acidic residues" evidence="1">
    <location>
        <begin position="49"/>
        <end position="63"/>
    </location>
</feature>
<dbReference type="Pfam" id="PF17906">
    <property type="entry name" value="HTH_48"/>
    <property type="match status" value="1"/>
</dbReference>
<accession>A0A9P0KJZ4</accession>
<dbReference type="Proteomes" id="UP001152888">
    <property type="component" value="Unassembled WGS sequence"/>
</dbReference>
<keyword evidence="4" id="KW-1185">Reference proteome</keyword>
<evidence type="ECO:0000259" key="2">
    <source>
        <dbReference type="Pfam" id="PF17906"/>
    </source>
</evidence>
<dbReference type="GO" id="GO:0015074">
    <property type="term" value="P:DNA integration"/>
    <property type="evidence" value="ECO:0007669"/>
    <property type="project" value="TreeGrafter"/>
</dbReference>
<dbReference type="GO" id="GO:0000014">
    <property type="term" value="F:single-stranded DNA endodeoxyribonuclease activity"/>
    <property type="evidence" value="ECO:0007669"/>
    <property type="project" value="TreeGrafter"/>
</dbReference>
<feature type="region of interest" description="Disordered" evidence="1">
    <location>
        <begin position="45"/>
        <end position="68"/>
    </location>
</feature>
<gene>
    <name evidence="3" type="ORF">ACAOBT_LOCUS11003</name>
</gene>
<dbReference type="GO" id="GO:0042800">
    <property type="term" value="F:histone H3K4 methyltransferase activity"/>
    <property type="evidence" value="ECO:0007669"/>
    <property type="project" value="TreeGrafter"/>
</dbReference>
<sequence>MDKRQIRKAVETARDIYDAFGQVTISESTAQWWFKEFRSCGESFEDEERSGRPHDVDNDELKGLVEANPGTTVRELDVDISTTSNGLESQKSLINGYRTN</sequence>
<proteinExistence type="predicted"/>
<dbReference type="InterPro" id="IPR052709">
    <property type="entry name" value="Transposase-MT_Hybrid"/>
</dbReference>
<name>A0A9P0KJZ4_ACAOB</name>
<dbReference type="OrthoDB" id="616263at2759"/>
<dbReference type="AlphaFoldDB" id="A0A9P0KJZ4"/>
<dbReference type="PANTHER" id="PTHR46060">
    <property type="entry name" value="MARINER MOS1 TRANSPOSASE-LIKE PROTEIN"/>
    <property type="match status" value="1"/>
</dbReference>
<dbReference type="Gene3D" id="1.10.10.1450">
    <property type="match status" value="1"/>
</dbReference>
<reference evidence="3" key="1">
    <citation type="submission" date="2022-03" db="EMBL/GenBank/DDBJ databases">
        <authorList>
            <person name="Sayadi A."/>
        </authorList>
    </citation>
    <scope>NUCLEOTIDE SEQUENCE</scope>
</reference>
<dbReference type="GO" id="GO:0006303">
    <property type="term" value="P:double-strand break repair via nonhomologous end joining"/>
    <property type="evidence" value="ECO:0007669"/>
    <property type="project" value="TreeGrafter"/>
</dbReference>
<dbReference type="GO" id="GO:0003690">
    <property type="term" value="F:double-stranded DNA binding"/>
    <property type="evidence" value="ECO:0007669"/>
    <property type="project" value="TreeGrafter"/>
</dbReference>
<dbReference type="GO" id="GO:0044774">
    <property type="term" value="P:mitotic DNA integrity checkpoint signaling"/>
    <property type="evidence" value="ECO:0007669"/>
    <property type="project" value="TreeGrafter"/>
</dbReference>
<dbReference type="GO" id="GO:0003697">
    <property type="term" value="F:single-stranded DNA binding"/>
    <property type="evidence" value="ECO:0007669"/>
    <property type="project" value="TreeGrafter"/>
</dbReference>
<evidence type="ECO:0000313" key="3">
    <source>
        <dbReference type="EMBL" id="CAH1974317.1"/>
    </source>
</evidence>
<dbReference type="GO" id="GO:0005634">
    <property type="term" value="C:nucleus"/>
    <property type="evidence" value="ECO:0007669"/>
    <property type="project" value="TreeGrafter"/>
</dbReference>